<keyword evidence="14" id="KW-1185">Reference proteome</keyword>
<accession>A0A4P6L655</accession>
<gene>
    <name evidence="11 13" type="primary">gatB</name>
    <name evidence="13" type="ORF">EWM63_09025</name>
</gene>
<dbReference type="SMART" id="SM00845">
    <property type="entry name" value="GatB_Yqey"/>
    <property type="match status" value="1"/>
</dbReference>
<evidence type="ECO:0000256" key="1">
    <source>
        <dbReference type="ARBA" id="ARBA00005306"/>
    </source>
</evidence>
<dbReference type="GO" id="GO:0070681">
    <property type="term" value="P:glutaminyl-tRNAGln biosynthesis via transamidation"/>
    <property type="evidence" value="ECO:0007669"/>
    <property type="project" value="TreeGrafter"/>
</dbReference>
<dbReference type="SUPFAM" id="SSF55931">
    <property type="entry name" value="Glutamine synthetase/guanido kinase"/>
    <property type="match status" value="1"/>
</dbReference>
<evidence type="ECO:0000256" key="7">
    <source>
        <dbReference type="ARBA" id="ARBA00022917"/>
    </source>
</evidence>
<keyword evidence="7 11" id="KW-0648">Protein biosynthesis</keyword>
<reference evidence="13 14" key="1">
    <citation type="submission" date="2019-02" db="EMBL/GenBank/DDBJ databases">
        <title>Draft Genome Sequences of Six Type Strains of the Genus Massilia.</title>
        <authorList>
            <person name="Miess H."/>
            <person name="Frediansyhah A."/>
            <person name="Gross H."/>
        </authorList>
    </citation>
    <scope>NUCLEOTIDE SEQUENCE [LARGE SCALE GENOMIC DNA]</scope>
    <source>
        <strain evidence="13 14">DSM 17473</strain>
    </source>
</reference>
<evidence type="ECO:0000256" key="10">
    <source>
        <dbReference type="ARBA" id="ARBA00047913"/>
    </source>
</evidence>
<evidence type="ECO:0000256" key="4">
    <source>
        <dbReference type="ARBA" id="ARBA00022598"/>
    </source>
</evidence>
<dbReference type="InterPro" id="IPR023168">
    <property type="entry name" value="GatB_Yqey_C_2"/>
</dbReference>
<dbReference type="KEGG" id="plue:EWM63_09025"/>
<dbReference type="AlphaFoldDB" id="A0A4P6L655"/>
<sequence length="543" mass="59366">MRLRPGRQECEPAGGPATHRQLLRRGEAAEHRPPVPAGDRLAHARARGHLKIKGRTAMEWEVVIGLENHVQLTTDSKIFSGSPTAFGAEPNTQASPVDLALPGVLPVMNKQAVDRAIRFGLAVGAKIAPQSIFARKNYFYPDLPKGYQISQMDDPVVQGGSLTFGFEKDGKFVTRTVNLTRAHLEEDAGKSLHEDYHGMSGIDLNRAGTPLLEIVSEPEIRSAQEAVAYAKALHGLVMWLGVCDGNMQEGSFRCDVNVSVRPKGQTEFGTRCEIKNLNSFRFIEEAVNVEVRRQIELIEDGGKVVQATRLYDPDRKETREMRSKEDAQDYRYFPDPDLPPLAISEEWIERVKAAMPELPAVMRERFVNEYKLPEYDSLVLTSSKAMATYFEAVVAAAGQENAKAAANWLMGDVSSTLNRNDVDIADAPVKPAQLALMLKRIADGTISNKAAKEVFQALWEANSDDAALVDAIIKEKDLGQVSDAGALVAIVDEVLANNAKSVEQYRAGKEAAINALIGQAMKASKGKANPAQLTELLKAKLAG</sequence>
<dbReference type="InterPro" id="IPR004413">
    <property type="entry name" value="GatB"/>
</dbReference>
<dbReference type="InterPro" id="IPR017959">
    <property type="entry name" value="Asn/Gln-tRNA_amidoTrfase_suB/E"/>
</dbReference>
<keyword evidence="6 11" id="KW-0067">ATP-binding</keyword>
<dbReference type="NCBIfam" id="NF004015">
    <property type="entry name" value="PRK05477.1-5"/>
    <property type="match status" value="1"/>
</dbReference>
<dbReference type="PANTHER" id="PTHR11659">
    <property type="entry name" value="GLUTAMYL-TRNA GLN AMIDOTRANSFERASE SUBUNIT B MITOCHONDRIAL AND PROKARYOTIC PET112-RELATED"/>
    <property type="match status" value="1"/>
</dbReference>
<dbReference type="InterPro" id="IPR014746">
    <property type="entry name" value="Gln_synth/guanido_kin_cat_dom"/>
</dbReference>
<dbReference type="EMBL" id="CP035913">
    <property type="protein sequence ID" value="QBE67176.1"/>
    <property type="molecule type" value="Genomic_DNA"/>
</dbReference>
<comment type="function">
    <text evidence="8 11">Allows the formation of correctly charged Asn-tRNA(Asn) or Gln-tRNA(Gln) through the transamidation of misacylated Asp-tRNA(Asn) or Glu-tRNA(Gln) in organisms which lack either or both of asparaginyl-tRNA or glutaminyl-tRNA synthetases. The reaction takes place in the presence of glutamine and ATP through an activated phospho-Asp-tRNA(Asn) or phospho-Glu-tRNA(Gln).</text>
</comment>
<comment type="similarity">
    <text evidence="1 11">Belongs to the GatB/GatE family. GatB subfamily.</text>
</comment>
<dbReference type="PROSITE" id="PS01234">
    <property type="entry name" value="GATB"/>
    <property type="match status" value="1"/>
</dbReference>
<protein>
    <recommendedName>
        <fullName evidence="3 11">Aspartyl/glutamyl-tRNA(Asn/Gln) amidotransferase subunit B</fullName>
        <shortName evidence="11">Asp/Glu-ADT subunit B</shortName>
        <ecNumber evidence="11">6.3.5.-</ecNumber>
    </recommendedName>
</protein>
<evidence type="ECO:0000256" key="9">
    <source>
        <dbReference type="ARBA" id="ARBA00047380"/>
    </source>
</evidence>
<dbReference type="InterPro" id="IPR006075">
    <property type="entry name" value="Asn/Gln-tRNA_Trfase_suB/E_cat"/>
</dbReference>
<dbReference type="FunFam" id="1.10.10.410:FF:000001">
    <property type="entry name" value="Aspartyl/glutamyl-tRNA(Asn/Gln) amidotransferase subunit B"/>
    <property type="match status" value="1"/>
</dbReference>
<evidence type="ECO:0000256" key="3">
    <source>
        <dbReference type="ARBA" id="ARBA00016923"/>
    </source>
</evidence>
<dbReference type="PANTHER" id="PTHR11659:SF0">
    <property type="entry name" value="GLUTAMYL-TRNA(GLN) AMIDOTRANSFERASE SUBUNIT B, MITOCHONDRIAL"/>
    <property type="match status" value="1"/>
</dbReference>
<dbReference type="EC" id="6.3.5.-" evidence="11"/>
<dbReference type="SUPFAM" id="SSF89095">
    <property type="entry name" value="GatB/YqeY motif"/>
    <property type="match status" value="1"/>
</dbReference>
<dbReference type="HAMAP" id="MF_00121">
    <property type="entry name" value="GatB"/>
    <property type="match status" value="1"/>
</dbReference>
<dbReference type="NCBIfam" id="NF004014">
    <property type="entry name" value="PRK05477.1-4"/>
    <property type="match status" value="1"/>
</dbReference>
<evidence type="ECO:0000313" key="13">
    <source>
        <dbReference type="EMBL" id="QBE67176.1"/>
    </source>
</evidence>
<proteinExistence type="inferred from homology"/>
<dbReference type="Gene3D" id="1.10.10.410">
    <property type="match status" value="1"/>
</dbReference>
<evidence type="ECO:0000259" key="12">
    <source>
        <dbReference type="SMART" id="SM00845"/>
    </source>
</evidence>
<evidence type="ECO:0000256" key="11">
    <source>
        <dbReference type="HAMAP-Rule" id="MF_00121"/>
    </source>
</evidence>
<dbReference type="Pfam" id="PF02934">
    <property type="entry name" value="GatB_N"/>
    <property type="match status" value="1"/>
</dbReference>
<dbReference type="Proteomes" id="UP000290637">
    <property type="component" value="Chromosome"/>
</dbReference>
<keyword evidence="5 11" id="KW-0547">Nucleotide-binding</keyword>
<dbReference type="Gene3D" id="1.10.150.380">
    <property type="entry name" value="GatB domain, N-terminal subdomain"/>
    <property type="match status" value="1"/>
</dbReference>
<dbReference type="InterPro" id="IPR042114">
    <property type="entry name" value="GatB_C_1"/>
</dbReference>
<dbReference type="GO" id="GO:0050567">
    <property type="term" value="F:glutaminyl-tRNA synthase (glutamine-hydrolyzing) activity"/>
    <property type="evidence" value="ECO:0007669"/>
    <property type="project" value="UniProtKB-UniRule"/>
</dbReference>
<dbReference type="InterPro" id="IPR003789">
    <property type="entry name" value="Asn/Gln_tRNA_amidoTrase-B-like"/>
</dbReference>
<dbReference type="GO" id="GO:0005524">
    <property type="term" value="F:ATP binding"/>
    <property type="evidence" value="ECO:0007669"/>
    <property type="project" value="UniProtKB-KW"/>
</dbReference>
<comment type="catalytic activity">
    <reaction evidence="9 11">
        <text>L-aspartyl-tRNA(Asn) + L-glutamine + ATP + H2O = L-asparaginyl-tRNA(Asn) + L-glutamate + ADP + phosphate + 2 H(+)</text>
        <dbReference type="Rhea" id="RHEA:14513"/>
        <dbReference type="Rhea" id="RHEA-COMP:9674"/>
        <dbReference type="Rhea" id="RHEA-COMP:9677"/>
        <dbReference type="ChEBI" id="CHEBI:15377"/>
        <dbReference type="ChEBI" id="CHEBI:15378"/>
        <dbReference type="ChEBI" id="CHEBI:29985"/>
        <dbReference type="ChEBI" id="CHEBI:30616"/>
        <dbReference type="ChEBI" id="CHEBI:43474"/>
        <dbReference type="ChEBI" id="CHEBI:58359"/>
        <dbReference type="ChEBI" id="CHEBI:78515"/>
        <dbReference type="ChEBI" id="CHEBI:78516"/>
        <dbReference type="ChEBI" id="CHEBI:456216"/>
    </reaction>
</comment>
<dbReference type="NCBIfam" id="NF004012">
    <property type="entry name" value="PRK05477.1-2"/>
    <property type="match status" value="1"/>
</dbReference>
<dbReference type="GO" id="GO:0006412">
    <property type="term" value="P:translation"/>
    <property type="evidence" value="ECO:0007669"/>
    <property type="project" value="UniProtKB-UniRule"/>
</dbReference>
<keyword evidence="4 11" id="KW-0436">Ligase</keyword>
<comment type="subunit">
    <text evidence="2 11">Heterotrimer of A, B and C subunits.</text>
</comment>
<dbReference type="OrthoDB" id="9804078at2"/>
<organism evidence="13 14">
    <name type="scientific">Pseudoduganella lutea</name>
    <dbReference type="NCBI Taxonomy" id="321985"/>
    <lineage>
        <taxon>Bacteria</taxon>
        <taxon>Pseudomonadati</taxon>
        <taxon>Pseudomonadota</taxon>
        <taxon>Betaproteobacteria</taxon>
        <taxon>Burkholderiales</taxon>
        <taxon>Oxalobacteraceae</taxon>
        <taxon>Telluria group</taxon>
        <taxon>Pseudoduganella</taxon>
    </lineage>
</organism>
<dbReference type="InterPro" id="IPR018027">
    <property type="entry name" value="Asn/Gln_amidotransferase"/>
</dbReference>
<dbReference type="InterPro" id="IPR017958">
    <property type="entry name" value="Gln-tRNA_amidoTrfase_suB_CS"/>
</dbReference>
<comment type="catalytic activity">
    <reaction evidence="10 11">
        <text>L-glutamyl-tRNA(Gln) + L-glutamine + ATP + H2O = L-glutaminyl-tRNA(Gln) + L-glutamate + ADP + phosphate + H(+)</text>
        <dbReference type="Rhea" id="RHEA:17521"/>
        <dbReference type="Rhea" id="RHEA-COMP:9681"/>
        <dbReference type="Rhea" id="RHEA-COMP:9684"/>
        <dbReference type="ChEBI" id="CHEBI:15377"/>
        <dbReference type="ChEBI" id="CHEBI:15378"/>
        <dbReference type="ChEBI" id="CHEBI:29985"/>
        <dbReference type="ChEBI" id="CHEBI:30616"/>
        <dbReference type="ChEBI" id="CHEBI:43474"/>
        <dbReference type="ChEBI" id="CHEBI:58359"/>
        <dbReference type="ChEBI" id="CHEBI:78520"/>
        <dbReference type="ChEBI" id="CHEBI:78521"/>
        <dbReference type="ChEBI" id="CHEBI:456216"/>
    </reaction>
</comment>
<dbReference type="NCBIfam" id="TIGR00133">
    <property type="entry name" value="gatB"/>
    <property type="match status" value="1"/>
</dbReference>
<dbReference type="Pfam" id="PF02637">
    <property type="entry name" value="GatB_Yqey"/>
    <property type="match status" value="1"/>
</dbReference>
<dbReference type="GO" id="GO:0050566">
    <property type="term" value="F:asparaginyl-tRNA synthase (glutamine-hydrolyzing) activity"/>
    <property type="evidence" value="ECO:0007669"/>
    <property type="project" value="RHEA"/>
</dbReference>
<evidence type="ECO:0000256" key="2">
    <source>
        <dbReference type="ARBA" id="ARBA00011123"/>
    </source>
</evidence>
<evidence type="ECO:0000256" key="6">
    <source>
        <dbReference type="ARBA" id="ARBA00022840"/>
    </source>
</evidence>
<dbReference type="FunFam" id="1.10.150.380:FF:000001">
    <property type="entry name" value="Aspartyl/glutamyl-tRNA(Asn/Gln) amidotransferase subunit B"/>
    <property type="match status" value="1"/>
</dbReference>
<evidence type="ECO:0000256" key="5">
    <source>
        <dbReference type="ARBA" id="ARBA00022741"/>
    </source>
</evidence>
<evidence type="ECO:0000256" key="8">
    <source>
        <dbReference type="ARBA" id="ARBA00024799"/>
    </source>
</evidence>
<dbReference type="GO" id="GO:0016740">
    <property type="term" value="F:transferase activity"/>
    <property type="evidence" value="ECO:0007669"/>
    <property type="project" value="UniProtKB-KW"/>
</dbReference>
<keyword evidence="13" id="KW-0808">Transferase</keyword>
<name>A0A4P6L655_9BURK</name>
<feature type="domain" description="Asn/Gln amidotransferase" evidence="12">
    <location>
        <begin position="388"/>
        <end position="541"/>
    </location>
</feature>
<evidence type="ECO:0000313" key="14">
    <source>
        <dbReference type="Proteomes" id="UP000290637"/>
    </source>
</evidence>